<dbReference type="GO" id="GO:0030198">
    <property type="term" value="P:extracellular matrix organization"/>
    <property type="evidence" value="ECO:0007669"/>
    <property type="project" value="TreeGrafter"/>
</dbReference>
<feature type="compositionally biased region" description="Low complexity" evidence="9">
    <location>
        <begin position="49"/>
        <end position="67"/>
    </location>
</feature>
<dbReference type="SMART" id="SM00111">
    <property type="entry name" value="C4"/>
    <property type="match status" value="2"/>
</dbReference>
<dbReference type="Proteomes" id="UP000694420">
    <property type="component" value="Unplaced"/>
</dbReference>
<keyword evidence="12" id="KW-1185">Reference proteome</keyword>
<keyword evidence="5" id="KW-0677">Repeat</keyword>
<proteinExistence type="predicted"/>
<comment type="subcellular location">
    <subcellularLocation>
        <location evidence="2">Secreted</location>
        <location evidence="2">Extracellular space</location>
        <location evidence="2">Extracellular matrix</location>
        <location evidence="2">Basement membrane</location>
    </subcellularLocation>
</comment>
<sequence length="425" mass="43433">LPGQPGPPGPVGQKGIKGEPGLPGPPGKVDPKQLGAKGEKGEPGGDLGLPGYPGSPGSKGIAGNPGLPGLPGNPGGDPGRPGLNGMKGDPGVPGVPGFPGTETAFQMNASVTVTICQGGKKSGPPGLPGSIGRSIVVKGDPGPPGPPGQPGSKGPPGLPGPQGLPGPIGLPGDPGRDGLPGFDGPAGRKGERGLPGQPGSRGTQGPPGPDGLQGPPGPPGTASVAHGFLITRHSQTRDTPLCPQGTLRIYDGFSLLYVQGNERAHGQDLGTAGSCLRRFSTMPFMFCNINNVCNYASRNDYSYWLSTPEPMPMSMEPLTGQSIQPFISRTPHLCNISSFLWHTSAGAEGSGQALASPGSCLEEFRSAPFIECHGRGTCNYYANSYSFWLATIEVSEMFSKPQSETLKAGDLRTRISRCQVCMKKT</sequence>
<dbReference type="SUPFAM" id="SSF56436">
    <property type="entry name" value="C-type lectin-like"/>
    <property type="match status" value="2"/>
</dbReference>
<organism evidence="11 12">
    <name type="scientific">Nothoprocta perdicaria</name>
    <name type="common">Chilean tinamou</name>
    <name type="synonym">Crypturus perdicarius</name>
    <dbReference type="NCBI Taxonomy" id="30464"/>
    <lineage>
        <taxon>Eukaryota</taxon>
        <taxon>Metazoa</taxon>
        <taxon>Chordata</taxon>
        <taxon>Craniata</taxon>
        <taxon>Vertebrata</taxon>
        <taxon>Euteleostomi</taxon>
        <taxon>Archelosauria</taxon>
        <taxon>Archosauria</taxon>
        <taxon>Dinosauria</taxon>
        <taxon>Saurischia</taxon>
        <taxon>Theropoda</taxon>
        <taxon>Coelurosauria</taxon>
        <taxon>Aves</taxon>
        <taxon>Palaeognathae</taxon>
        <taxon>Tinamiformes</taxon>
        <taxon>Tinamidae</taxon>
        <taxon>Nothoprocta</taxon>
    </lineage>
</organism>
<keyword evidence="7" id="KW-0176">Collagen</keyword>
<dbReference type="Pfam" id="PF01391">
    <property type="entry name" value="Collagen"/>
    <property type="match status" value="1"/>
</dbReference>
<evidence type="ECO:0000313" key="11">
    <source>
        <dbReference type="Ensembl" id="ENSNPEP00000009174.1"/>
    </source>
</evidence>
<evidence type="ECO:0000256" key="5">
    <source>
        <dbReference type="ARBA" id="ARBA00022737"/>
    </source>
</evidence>
<dbReference type="PANTHER" id="PTHR24023">
    <property type="entry name" value="COLLAGEN ALPHA"/>
    <property type="match status" value="1"/>
</dbReference>
<dbReference type="InterPro" id="IPR016187">
    <property type="entry name" value="CTDL_fold"/>
</dbReference>
<feature type="region of interest" description="Disordered" evidence="9">
    <location>
        <begin position="119"/>
        <end position="224"/>
    </location>
</feature>
<feature type="compositionally biased region" description="Low complexity" evidence="9">
    <location>
        <begin position="165"/>
        <end position="185"/>
    </location>
</feature>
<keyword evidence="4" id="KW-0272">Extracellular matrix</keyword>
<reference evidence="11" key="1">
    <citation type="submission" date="2025-08" db="UniProtKB">
        <authorList>
            <consortium name="Ensembl"/>
        </authorList>
    </citation>
    <scope>IDENTIFICATION</scope>
</reference>
<dbReference type="GO" id="GO:0005615">
    <property type="term" value="C:extracellular space"/>
    <property type="evidence" value="ECO:0007669"/>
    <property type="project" value="TreeGrafter"/>
</dbReference>
<evidence type="ECO:0000313" key="12">
    <source>
        <dbReference type="Proteomes" id="UP000694420"/>
    </source>
</evidence>
<evidence type="ECO:0000256" key="8">
    <source>
        <dbReference type="ARBA" id="ARBA00023157"/>
    </source>
</evidence>
<dbReference type="Ensembl" id="ENSNPET00000009403.1">
    <property type="protein sequence ID" value="ENSNPEP00000009174.1"/>
    <property type="gene ID" value="ENSNPEG00000006887.1"/>
</dbReference>
<evidence type="ECO:0000256" key="2">
    <source>
        <dbReference type="ARBA" id="ARBA00004302"/>
    </source>
</evidence>
<keyword evidence="6" id="KW-0084">Basement membrane</keyword>
<dbReference type="GO" id="GO:0005581">
    <property type="term" value="C:collagen trimer"/>
    <property type="evidence" value="ECO:0007669"/>
    <property type="project" value="UniProtKB-KW"/>
</dbReference>
<protein>
    <recommendedName>
        <fullName evidence="10">Collagen IV NC1 domain-containing protein</fullName>
    </recommendedName>
</protein>
<reference evidence="11" key="2">
    <citation type="submission" date="2025-09" db="UniProtKB">
        <authorList>
            <consortium name="Ensembl"/>
        </authorList>
    </citation>
    <scope>IDENTIFICATION</scope>
</reference>
<dbReference type="PROSITE" id="PS51403">
    <property type="entry name" value="NC1_IV"/>
    <property type="match status" value="1"/>
</dbReference>
<feature type="region of interest" description="Disordered" evidence="9">
    <location>
        <begin position="1"/>
        <end position="101"/>
    </location>
</feature>
<dbReference type="InterPro" id="IPR050149">
    <property type="entry name" value="Collagen_superfamily"/>
</dbReference>
<evidence type="ECO:0000256" key="4">
    <source>
        <dbReference type="ARBA" id="ARBA00022530"/>
    </source>
</evidence>
<comment type="function">
    <text evidence="1">Type IV collagen is the major structural component of glomerular basement membranes (GBM), forming a 'chicken-wire' meshwork together with laminins, proteoglycans and entactin/nidogen.</text>
</comment>
<keyword evidence="8" id="KW-1015">Disulfide bond</keyword>
<dbReference type="InterPro" id="IPR001442">
    <property type="entry name" value="Collagen_IV_NC"/>
</dbReference>
<dbReference type="GO" id="GO:0005604">
    <property type="term" value="C:basement membrane"/>
    <property type="evidence" value="ECO:0007669"/>
    <property type="project" value="UniProtKB-SubCell"/>
</dbReference>
<keyword evidence="3" id="KW-0964">Secreted</keyword>
<evidence type="ECO:0000256" key="9">
    <source>
        <dbReference type="SAM" id="MobiDB-lite"/>
    </source>
</evidence>
<feature type="compositionally biased region" description="Pro residues" evidence="9">
    <location>
        <begin position="1"/>
        <end position="10"/>
    </location>
</feature>
<feature type="domain" description="Collagen IV NC1" evidence="10">
    <location>
        <begin position="227"/>
        <end position="425"/>
    </location>
</feature>
<evidence type="ECO:0000256" key="3">
    <source>
        <dbReference type="ARBA" id="ARBA00022525"/>
    </source>
</evidence>
<evidence type="ECO:0000259" key="10">
    <source>
        <dbReference type="PROSITE" id="PS51403"/>
    </source>
</evidence>
<dbReference type="Pfam" id="PF01413">
    <property type="entry name" value="C4"/>
    <property type="match status" value="2"/>
</dbReference>
<accession>A0A8C6Z8X4</accession>
<evidence type="ECO:0000256" key="6">
    <source>
        <dbReference type="ARBA" id="ARBA00022869"/>
    </source>
</evidence>
<dbReference type="InterPro" id="IPR008160">
    <property type="entry name" value="Collagen"/>
</dbReference>
<dbReference type="Gene3D" id="2.170.240.10">
    <property type="entry name" value="Collagen IV, non-collagenous"/>
    <property type="match status" value="2"/>
</dbReference>
<dbReference type="PANTHER" id="PTHR24023:SF1106">
    <property type="entry name" value="VIKING, ISOFORM A"/>
    <property type="match status" value="1"/>
</dbReference>
<evidence type="ECO:0000256" key="7">
    <source>
        <dbReference type="ARBA" id="ARBA00023119"/>
    </source>
</evidence>
<name>A0A8C6Z8X4_NOTPE</name>
<evidence type="ECO:0000256" key="1">
    <source>
        <dbReference type="ARBA" id="ARBA00003696"/>
    </source>
</evidence>
<dbReference type="AlphaFoldDB" id="A0A8C6Z8X4"/>
<dbReference type="InterPro" id="IPR036954">
    <property type="entry name" value="Collagen_IV_NC_sf"/>
</dbReference>
<feature type="compositionally biased region" description="Low complexity" evidence="9">
    <location>
        <begin position="119"/>
        <end position="135"/>
    </location>
</feature>
<dbReference type="GO" id="GO:0030020">
    <property type="term" value="F:extracellular matrix structural constituent conferring tensile strength"/>
    <property type="evidence" value="ECO:0007669"/>
    <property type="project" value="TreeGrafter"/>
</dbReference>